<protein>
    <submittedName>
        <fullName evidence="1">Uncharacterized protein</fullName>
    </submittedName>
</protein>
<accession>A0ABW5LG16</accession>
<proteinExistence type="predicted"/>
<keyword evidence="2" id="KW-1185">Reference proteome</keyword>
<gene>
    <name evidence="1" type="ORF">ACFSR1_08720</name>
</gene>
<comment type="caution">
    <text evidence="1">The sequence shown here is derived from an EMBL/GenBank/DDBJ whole genome shotgun (WGS) entry which is preliminary data.</text>
</comment>
<evidence type="ECO:0000313" key="1">
    <source>
        <dbReference type="EMBL" id="MFD2562754.1"/>
    </source>
</evidence>
<dbReference type="EMBL" id="JBHULE010000019">
    <property type="protein sequence ID" value="MFD2562754.1"/>
    <property type="molecule type" value="Genomic_DNA"/>
</dbReference>
<reference evidence="2" key="1">
    <citation type="journal article" date="2019" name="Int. J. Syst. Evol. Microbiol.">
        <title>The Global Catalogue of Microorganisms (GCM) 10K type strain sequencing project: providing services to taxonomists for standard genome sequencing and annotation.</title>
        <authorList>
            <consortium name="The Broad Institute Genomics Platform"/>
            <consortium name="The Broad Institute Genome Sequencing Center for Infectious Disease"/>
            <person name="Wu L."/>
            <person name="Ma J."/>
        </authorList>
    </citation>
    <scope>NUCLEOTIDE SEQUENCE [LARGE SCALE GENOMIC DNA]</scope>
    <source>
        <strain evidence="2">KCTC 52274</strain>
    </source>
</reference>
<dbReference type="Proteomes" id="UP001597319">
    <property type="component" value="Unassembled WGS sequence"/>
</dbReference>
<evidence type="ECO:0000313" key="2">
    <source>
        <dbReference type="Proteomes" id="UP001597319"/>
    </source>
</evidence>
<organism evidence="1 2">
    <name type="scientific">Aquimarina rubra</name>
    <dbReference type="NCBI Taxonomy" id="1920033"/>
    <lineage>
        <taxon>Bacteria</taxon>
        <taxon>Pseudomonadati</taxon>
        <taxon>Bacteroidota</taxon>
        <taxon>Flavobacteriia</taxon>
        <taxon>Flavobacteriales</taxon>
        <taxon>Flavobacteriaceae</taxon>
        <taxon>Aquimarina</taxon>
    </lineage>
</organism>
<dbReference type="RefSeq" id="WP_378291621.1">
    <property type="nucleotide sequence ID" value="NZ_JBHULE010000019.1"/>
</dbReference>
<sequence length="229" mass="28502">MKPLHKRSRTEKEVLQIHKRLDKIFKEEQKLGYIKLEKPIRHGWFKELVITENVSRYKNQKYIQEVYDRVEKKVWAKTKEEADRKWKHQTSKYYISKDIPTISKRQYNRLSDQAKKLCVPFQYYTEKKRMRTRFYIKIPKGAYRIKFTRAYITHSRRIDPKLQSERILLFQQLNKKGYFDAEKRVFPWKSYWDWPNWRENTKEIKMRVRSLKHAPIQEIIKEEISWERN</sequence>
<name>A0ABW5LG16_9FLAO</name>